<protein>
    <recommendedName>
        <fullName evidence="3">ATPase AAA-type core domain-containing protein</fullName>
    </recommendedName>
</protein>
<dbReference type="OrthoDB" id="2423195at2759"/>
<organism evidence="1 2">
    <name type="scientific">Reticulomyxa filosa</name>
    <dbReference type="NCBI Taxonomy" id="46433"/>
    <lineage>
        <taxon>Eukaryota</taxon>
        <taxon>Sar</taxon>
        <taxon>Rhizaria</taxon>
        <taxon>Retaria</taxon>
        <taxon>Foraminifera</taxon>
        <taxon>Monothalamids</taxon>
        <taxon>Reticulomyxidae</taxon>
        <taxon>Reticulomyxa</taxon>
    </lineage>
</organism>
<dbReference type="Proteomes" id="UP000023152">
    <property type="component" value="Unassembled WGS sequence"/>
</dbReference>
<proteinExistence type="predicted"/>
<dbReference type="AlphaFoldDB" id="X6MW02"/>
<dbReference type="GO" id="GO:0004842">
    <property type="term" value="F:ubiquitin-protein transferase activity"/>
    <property type="evidence" value="ECO:0007669"/>
    <property type="project" value="InterPro"/>
</dbReference>
<accession>X6MW02</accession>
<dbReference type="InterPro" id="IPR031248">
    <property type="entry name" value="RNF213"/>
</dbReference>
<dbReference type="PANTHER" id="PTHR22605">
    <property type="entry name" value="RZ-TYPE DOMAIN-CONTAINING PROTEIN"/>
    <property type="match status" value="1"/>
</dbReference>
<comment type="caution">
    <text evidence="1">The sequence shown here is derived from an EMBL/GenBank/DDBJ whole genome shotgun (WGS) entry which is preliminary data.</text>
</comment>
<evidence type="ECO:0000313" key="2">
    <source>
        <dbReference type="Proteomes" id="UP000023152"/>
    </source>
</evidence>
<dbReference type="GO" id="GO:0016887">
    <property type="term" value="F:ATP hydrolysis activity"/>
    <property type="evidence" value="ECO:0007669"/>
    <property type="project" value="InterPro"/>
</dbReference>
<evidence type="ECO:0008006" key="3">
    <source>
        <dbReference type="Google" id="ProtNLM"/>
    </source>
</evidence>
<sequence length="108" mass="12121">MKTIDVHSGYTAEDLEKDLKETLEKAKAESSQTHLIFLDEINTSPEIGAFKEVVCDHSLKGKAFPDNVIVIAALNPYRTRPKVEDSLLMKKAKKGAFESANSMIWIRK</sequence>
<keyword evidence="2" id="KW-1185">Reference proteome</keyword>
<reference evidence="1 2" key="1">
    <citation type="journal article" date="2013" name="Curr. Biol.">
        <title>The Genome of the Foraminiferan Reticulomyxa filosa.</title>
        <authorList>
            <person name="Glockner G."/>
            <person name="Hulsmann N."/>
            <person name="Schleicher M."/>
            <person name="Noegel A.A."/>
            <person name="Eichinger L."/>
            <person name="Gallinger C."/>
            <person name="Pawlowski J."/>
            <person name="Sierra R."/>
            <person name="Euteneuer U."/>
            <person name="Pillet L."/>
            <person name="Moustafa A."/>
            <person name="Platzer M."/>
            <person name="Groth M."/>
            <person name="Szafranski K."/>
            <person name="Schliwa M."/>
        </authorList>
    </citation>
    <scope>NUCLEOTIDE SEQUENCE [LARGE SCALE GENOMIC DNA]</scope>
</reference>
<evidence type="ECO:0000313" key="1">
    <source>
        <dbReference type="EMBL" id="ETO18178.1"/>
    </source>
</evidence>
<dbReference type="PANTHER" id="PTHR22605:SF1">
    <property type="entry name" value="RZ-TYPE DOMAIN-CONTAINING PROTEIN"/>
    <property type="match status" value="1"/>
</dbReference>
<dbReference type="EMBL" id="ASPP01015355">
    <property type="protein sequence ID" value="ETO18178.1"/>
    <property type="molecule type" value="Genomic_DNA"/>
</dbReference>
<gene>
    <name evidence="1" type="ORF">RFI_19099</name>
</gene>
<name>X6MW02_RETFI</name>